<keyword evidence="4" id="KW-0863">Zinc-finger</keyword>
<dbReference type="InterPro" id="IPR004504">
    <property type="entry name" value="DNA_repair_RadA"/>
</dbReference>
<keyword evidence="7" id="KW-0067">ATP-binding</keyword>
<proteinExistence type="inferred from homology"/>
<dbReference type="NCBIfam" id="TIGR00416">
    <property type="entry name" value="sms"/>
    <property type="match status" value="1"/>
</dbReference>
<keyword evidence="1" id="KW-0479">Metal-binding</keyword>
<dbReference type="EMBL" id="EU016649">
    <property type="protein sequence ID" value="ABZ09332.1"/>
    <property type="molecule type" value="Genomic_DNA"/>
</dbReference>
<keyword evidence="2" id="KW-0547">Nucleotide-binding</keyword>
<dbReference type="PROSITE" id="PS50162">
    <property type="entry name" value="RECA_2"/>
    <property type="match status" value="1"/>
</dbReference>
<keyword evidence="3" id="KW-0227">DNA damage</keyword>
<keyword evidence="8" id="KW-0346">Stress response</keyword>
<dbReference type="GO" id="GO:0016787">
    <property type="term" value="F:hydrolase activity"/>
    <property type="evidence" value="ECO:0007669"/>
    <property type="project" value="UniProtKB-KW"/>
</dbReference>
<dbReference type="Pfam" id="PF18073">
    <property type="entry name" value="Zn_ribbon_LapB"/>
    <property type="match status" value="1"/>
</dbReference>
<evidence type="ECO:0000256" key="8">
    <source>
        <dbReference type="ARBA" id="ARBA00023016"/>
    </source>
</evidence>
<dbReference type="PANTHER" id="PTHR32472:SF10">
    <property type="entry name" value="DNA REPAIR PROTEIN RADA-LIKE PROTEIN"/>
    <property type="match status" value="1"/>
</dbReference>
<dbReference type="GO" id="GO:0008270">
    <property type="term" value="F:zinc ion binding"/>
    <property type="evidence" value="ECO:0007669"/>
    <property type="project" value="UniProtKB-KW"/>
</dbReference>
<dbReference type="CDD" id="cd01121">
    <property type="entry name" value="RadA_SMS_N"/>
    <property type="match status" value="1"/>
</dbReference>
<protein>
    <submittedName>
        <fullName evidence="12">Putative DnaB-like helicase C terminal domain protein</fullName>
    </submittedName>
</protein>
<dbReference type="Gene3D" id="3.40.50.300">
    <property type="entry name" value="P-loop containing nucleotide triphosphate hydrolases"/>
    <property type="match status" value="1"/>
</dbReference>
<dbReference type="InterPro" id="IPR020568">
    <property type="entry name" value="Ribosomal_Su5_D2-typ_SF"/>
</dbReference>
<evidence type="ECO:0000256" key="6">
    <source>
        <dbReference type="ARBA" id="ARBA00022833"/>
    </source>
</evidence>
<keyword evidence="12" id="KW-0347">Helicase</keyword>
<gene>
    <name evidence="12" type="ORF">ALOHA_HF4000APKG7H23ctg2g2</name>
</gene>
<evidence type="ECO:0000313" key="12">
    <source>
        <dbReference type="EMBL" id="ABZ09332.1"/>
    </source>
</evidence>
<dbReference type="PANTHER" id="PTHR32472">
    <property type="entry name" value="DNA REPAIR PROTEIN RADA"/>
    <property type="match status" value="1"/>
</dbReference>
<evidence type="ECO:0000256" key="2">
    <source>
        <dbReference type="ARBA" id="ARBA00022741"/>
    </source>
</evidence>
<evidence type="ECO:0000256" key="10">
    <source>
        <dbReference type="ARBA" id="ARBA00023204"/>
    </source>
</evidence>
<dbReference type="GO" id="GO:0000725">
    <property type="term" value="P:recombinational repair"/>
    <property type="evidence" value="ECO:0007669"/>
    <property type="project" value="TreeGrafter"/>
</dbReference>
<dbReference type="SUPFAM" id="SSF54211">
    <property type="entry name" value="Ribosomal protein S5 domain 2-like"/>
    <property type="match status" value="1"/>
</dbReference>
<evidence type="ECO:0000256" key="3">
    <source>
        <dbReference type="ARBA" id="ARBA00022763"/>
    </source>
</evidence>
<dbReference type="InterPro" id="IPR014721">
    <property type="entry name" value="Ribsml_uS5_D2-typ_fold_subgr"/>
</dbReference>
<keyword evidence="6" id="KW-0862">Zinc</keyword>
<evidence type="ECO:0000256" key="7">
    <source>
        <dbReference type="ARBA" id="ARBA00022840"/>
    </source>
</evidence>
<dbReference type="Pfam" id="PF13481">
    <property type="entry name" value="AAA_25"/>
    <property type="match status" value="1"/>
</dbReference>
<dbReference type="InterPro" id="IPR027417">
    <property type="entry name" value="P-loop_NTPase"/>
</dbReference>
<dbReference type="Gene3D" id="3.30.230.10">
    <property type="match status" value="1"/>
</dbReference>
<dbReference type="GO" id="GO:0140664">
    <property type="term" value="F:ATP-dependent DNA damage sensor activity"/>
    <property type="evidence" value="ECO:0007669"/>
    <property type="project" value="InterPro"/>
</dbReference>
<dbReference type="SUPFAM" id="SSF52540">
    <property type="entry name" value="P-loop containing nucleoside triphosphate hydrolases"/>
    <property type="match status" value="1"/>
</dbReference>
<dbReference type="Pfam" id="PF13541">
    <property type="entry name" value="ChlI"/>
    <property type="match status" value="1"/>
</dbReference>
<dbReference type="InterPro" id="IPR041166">
    <property type="entry name" value="Rubredoxin_2"/>
</dbReference>
<evidence type="ECO:0000256" key="4">
    <source>
        <dbReference type="ARBA" id="ARBA00022771"/>
    </source>
</evidence>
<dbReference type="InterPro" id="IPR003593">
    <property type="entry name" value="AAA+_ATPase"/>
</dbReference>
<dbReference type="GO" id="GO:0003684">
    <property type="term" value="F:damaged DNA binding"/>
    <property type="evidence" value="ECO:0007669"/>
    <property type="project" value="InterPro"/>
</dbReference>
<dbReference type="GO" id="GO:0005524">
    <property type="term" value="F:ATP binding"/>
    <property type="evidence" value="ECO:0007669"/>
    <property type="project" value="UniProtKB-KW"/>
</dbReference>
<keyword evidence="10" id="KW-0234">DNA repair</keyword>
<sequence>MASLAKAKTLYLCRECGHTSPRWEGRCPLCNAWDSYASFPDSKAAHLPQSTRATTTETTARKLREYEASDQPRVSVGLAEVDRLLGGGAVPGSLLLIAGEPGIGKSTLLLQMASHLAGTGAPVLYISGEESAAQVRLRAQRLGVSSAEVHFLAETNGERILNELEALRPEMAMVDSIQTLSSDGVPSAAGSVAQVRECTQMLLRWAKERGCPIFLAGHVTKDGAIAGPRVLEHMVDVVISLEGESLSSYRLLRCTKNRFGATNDVALLEMRGDGMAEVPDPSAVLLGERQPGTSGSAVTVTLEGTRPLMAEVQALTNPSLFSPPRRTANGMEFSRVMMIAAVLGRRGGVNLGNQDLIVSVAGGLRIREPAADLATALSIASSLRDIPLDSQAVVLGEVGLNGEVRSVPQLERRLVEAVRHGFTRALVPKNNALGELAAFEMEVVPVVSVQQAMECAGHA</sequence>
<dbReference type="InterPro" id="IPR020588">
    <property type="entry name" value="RecA_ATP-bd"/>
</dbReference>
<dbReference type="SMART" id="SM00382">
    <property type="entry name" value="AAA"/>
    <property type="match status" value="1"/>
</dbReference>
<keyword evidence="9" id="KW-0238">DNA-binding</keyword>
<evidence type="ECO:0000256" key="9">
    <source>
        <dbReference type="ARBA" id="ARBA00023125"/>
    </source>
</evidence>
<reference evidence="12" key="1">
    <citation type="journal article" date="2008" name="ISME J.">
        <title>Genomic patterns of recombination, clonal divergence and environment in marine microbial populations.</title>
        <authorList>
            <person name="Konstantinidis K.T."/>
            <person name="Delong E.F."/>
        </authorList>
    </citation>
    <scope>NUCLEOTIDE SEQUENCE</scope>
</reference>
<dbReference type="AlphaFoldDB" id="B3T9S3"/>
<evidence type="ECO:0000259" key="11">
    <source>
        <dbReference type="PROSITE" id="PS50162"/>
    </source>
</evidence>
<keyword evidence="5" id="KW-0378">Hydrolase</keyword>
<accession>B3T9S3</accession>
<dbReference type="GO" id="GO:0004386">
    <property type="term" value="F:helicase activity"/>
    <property type="evidence" value="ECO:0007669"/>
    <property type="project" value="UniProtKB-KW"/>
</dbReference>
<feature type="domain" description="RecA family profile 1" evidence="11">
    <location>
        <begin position="70"/>
        <end position="219"/>
    </location>
</feature>
<organism evidence="12">
    <name type="scientific">uncultured marine microorganism HF4000_APKG7H23</name>
    <dbReference type="NCBI Taxonomy" id="455551"/>
    <lineage>
        <taxon>unclassified sequences</taxon>
        <taxon>environmental samples</taxon>
    </lineage>
</organism>
<dbReference type="PRINTS" id="PR01874">
    <property type="entry name" value="DNAREPAIRADA"/>
</dbReference>
<evidence type="ECO:0000256" key="5">
    <source>
        <dbReference type="ARBA" id="ARBA00022801"/>
    </source>
</evidence>
<dbReference type="FunFam" id="3.40.50.300:FF:000050">
    <property type="entry name" value="DNA repair protein RadA"/>
    <property type="match status" value="1"/>
</dbReference>
<evidence type="ECO:0000256" key="1">
    <source>
        <dbReference type="ARBA" id="ARBA00022723"/>
    </source>
</evidence>
<name>B3T9S3_9ZZZZ</name>
<dbReference type="HAMAP" id="MF_01498">
    <property type="entry name" value="RadA_bact"/>
    <property type="match status" value="1"/>
</dbReference>